<dbReference type="InterPro" id="IPR009057">
    <property type="entry name" value="Homeodomain-like_sf"/>
</dbReference>
<evidence type="ECO:0000256" key="2">
    <source>
        <dbReference type="ARBA" id="ARBA00022737"/>
    </source>
</evidence>
<evidence type="ECO:0000256" key="4">
    <source>
        <dbReference type="ARBA" id="ARBA00023125"/>
    </source>
</evidence>
<feature type="domain" description="HTH myb-type" evidence="8">
    <location>
        <begin position="14"/>
        <end position="66"/>
    </location>
</feature>
<keyword evidence="4" id="KW-0238">DNA-binding</keyword>
<dbReference type="OMA" id="WVNNDFA"/>
<evidence type="ECO:0000256" key="6">
    <source>
        <dbReference type="ARBA" id="ARBA00023242"/>
    </source>
</evidence>
<protein>
    <submittedName>
        <fullName evidence="10">Myb-related protein MYBAS2-like</fullName>
    </submittedName>
</protein>
<dbReference type="Proteomes" id="UP000189703">
    <property type="component" value="Unplaced"/>
</dbReference>
<feature type="domain" description="Myb-like" evidence="7">
    <location>
        <begin position="14"/>
        <end position="66"/>
    </location>
</feature>
<dbReference type="OrthoDB" id="2143914at2759"/>
<evidence type="ECO:0000259" key="7">
    <source>
        <dbReference type="PROSITE" id="PS50090"/>
    </source>
</evidence>
<dbReference type="Pfam" id="PF00249">
    <property type="entry name" value="Myb_DNA-binding"/>
    <property type="match status" value="2"/>
</dbReference>
<sequence>MSTPKSLYSYGEEDVELRRGPWTLEEDTLLIHYIACHGEGRWNLLAKSSGLKRTGKSCRLRWLNYLKPDVKRGNLTPEEQLLILELHSRWGNRWSKIAQHLPGRTDNEIKNYWRTRVQKQARHLKIDANSARFRDAIRCFWMPRLLQKIEDSSLAMINQNSSSSPIPLNLQIPQPSPLPPPPEVSLSVSEPTDSINLQEKNCTSPSISSSDSMNISKFPEFSEYPTTSSLLLHDFGNIVYNPYVDNSSYDMDDFNTSVMSLQGGYEASDCHMAESNWVGNDVAESIWSIDELWQFRKLQDRGI</sequence>
<dbReference type="PANTHER" id="PTHR45675">
    <property type="entry name" value="MYB TRANSCRIPTION FACTOR-RELATED-RELATED"/>
    <property type="match status" value="1"/>
</dbReference>
<evidence type="ECO:0000256" key="3">
    <source>
        <dbReference type="ARBA" id="ARBA00023015"/>
    </source>
</evidence>
<keyword evidence="5" id="KW-0804">Transcription</keyword>
<organism evidence="9 10">
    <name type="scientific">Nelumbo nucifera</name>
    <name type="common">Sacred lotus</name>
    <dbReference type="NCBI Taxonomy" id="4432"/>
    <lineage>
        <taxon>Eukaryota</taxon>
        <taxon>Viridiplantae</taxon>
        <taxon>Streptophyta</taxon>
        <taxon>Embryophyta</taxon>
        <taxon>Tracheophyta</taxon>
        <taxon>Spermatophyta</taxon>
        <taxon>Magnoliopsida</taxon>
        <taxon>Proteales</taxon>
        <taxon>Nelumbonaceae</taxon>
        <taxon>Nelumbo</taxon>
    </lineage>
</organism>
<feature type="domain" description="Myb-like" evidence="7">
    <location>
        <begin position="67"/>
        <end position="117"/>
    </location>
</feature>
<dbReference type="eggNOG" id="KOG0048">
    <property type="taxonomic scope" value="Eukaryota"/>
</dbReference>
<evidence type="ECO:0000259" key="8">
    <source>
        <dbReference type="PROSITE" id="PS51294"/>
    </source>
</evidence>
<dbReference type="GO" id="GO:0006355">
    <property type="term" value="P:regulation of DNA-templated transcription"/>
    <property type="evidence" value="ECO:0000318"/>
    <property type="project" value="GO_Central"/>
</dbReference>
<keyword evidence="9" id="KW-1185">Reference proteome</keyword>
<accession>A0A1U8AH53</accession>
<dbReference type="AlphaFoldDB" id="A0A1U8AH53"/>
<dbReference type="GO" id="GO:0003700">
    <property type="term" value="F:DNA-binding transcription factor activity"/>
    <property type="evidence" value="ECO:0007669"/>
    <property type="project" value="InterPro"/>
</dbReference>
<reference evidence="10" key="1">
    <citation type="submission" date="2025-08" db="UniProtKB">
        <authorList>
            <consortium name="RefSeq"/>
        </authorList>
    </citation>
    <scope>IDENTIFICATION</scope>
</reference>
<dbReference type="GeneID" id="104602925"/>
<dbReference type="FunFam" id="1.10.10.60:FF:000107">
    <property type="entry name" value="MYB transcription factor"/>
    <property type="match status" value="1"/>
</dbReference>
<evidence type="ECO:0000256" key="5">
    <source>
        <dbReference type="ARBA" id="ARBA00023163"/>
    </source>
</evidence>
<gene>
    <name evidence="10" type="primary">LOC104602925</name>
</gene>
<dbReference type="Gene3D" id="1.10.10.60">
    <property type="entry name" value="Homeodomain-like"/>
    <property type="match status" value="2"/>
</dbReference>
<dbReference type="InterPro" id="IPR044676">
    <property type="entry name" value="EOBI/EOBII-like_plant"/>
</dbReference>
<dbReference type="KEGG" id="nnu:104602925"/>
<comment type="subcellular location">
    <subcellularLocation>
        <location evidence="1">Nucleus</location>
    </subcellularLocation>
</comment>
<dbReference type="FunFam" id="1.10.10.60:FF:000011">
    <property type="entry name" value="Myb transcription factor"/>
    <property type="match status" value="1"/>
</dbReference>
<dbReference type="PROSITE" id="PS50090">
    <property type="entry name" value="MYB_LIKE"/>
    <property type="match status" value="2"/>
</dbReference>
<evidence type="ECO:0000313" key="10">
    <source>
        <dbReference type="RefSeq" id="XP_010265100.1"/>
    </source>
</evidence>
<feature type="domain" description="HTH myb-type" evidence="8">
    <location>
        <begin position="67"/>
        <end position="121"/>
    </location>
</feature>
<keyword evidence="3" id="KW-0805">Transcription regulation</keyword>
<dbReference type="SUPFAM" id="SSF46689">
    <property type="entry name" value="Homeodomain-like"/>
    <property type="match status" value="1"/>
</dbReference>
<dbReference type="GO" id="GO:0043565">
    <property type="term" value="F:sequence-specific DNA binding"/>
    <property type="evidence" value="ECO:0000318"/>
    <property type="project" value="GO_Central"/>
</dbReference>
<name>A0A1U8AH53_NELNU</name>
<dbReference type="InterPro" id="IPR001005">
    <property type="entry name" value="SANT/Myb"/>
</dbReference>
<keyword evidence="2" id="KW-0677">Repeat</keyword>
<dbReference type="InterPro" id="IPR017930">
    <property type="entry name" value="Myb_dom"/>
</dbReference>
<dbReference type="PANTHER" id="PTHR45675:SF117">
    <property type="entry name" value="MYB-RELATED PROTEIN MYBAS2-LIKE"/>
    <property type="match status" value="1"/>
</dbReference>
<evidence type="ECO:0000256" key="1">
    <source>
        <dbReference type="ARBA" id="ARBA00004123"/>
    </source>
</evidence>
<dbReference type="PROSITE" id="PS51294">
    <property type="entry name" value="HTH_MYB"/>
    <property type="match status" value="2"/>
</dbReference>
<evidence type="ECO:0000313" key="9">
    <source>
        <dbReference type="Proteomes" id="UP000189703"/>
    </source>
</evidence>
<dbReference type="InParanoid" id="A0A1U8AH53"/>
<dbReference type="GO" id="GO:0005634">
    <property type="term" value="C:nucleus"/>
    <property type="evidence" value="ECO:0000318"/>
    <property type="project" value="GO_Central"/>
</dbReference>
<proteinExistence type="predicted"/>
<dbReference type="CDD" id="cd00167">
    <property type="entry name" value="SANT"/>
    <property type="match status" value="2"/>
</dbReference>
<dbReference type="RefSeq" id="XP_010265100.1">
    <property type="nucleotide sequence ID" value="XM_010266798.2"/>
</dbReference>
<keyword evidence="6" id="KW-0539">Nucleus</keyword>
<dbReference type="SMART" id="SM00717">
    <property type="entry name" value="SANT"/>
    <property type="match status" value="2"/>
</dbReference>